<protein>
    <submittedName>
        <fullName evidence="4">Uncharacterized conserved protein, contains FIST_N domain</fullName>
    </submittedName>
</protein>
<dbReference type="PANTHER" id="PTHR40252">
    <property type="entry name" value="BLR0328 PROTEIN"/>
    <property type="match status" value="1"/>
</dbReference>
<dbReference type="Pfam" id="PF08495">
    <property type="entry name" value="FIST"/>
    <property type="match status" value="1"/>
</dbReference>
<proteinExistence type="predicted"/>
<dbReference type="STRING" id="137265.SAMN05421684_6773"/>
<gene>
    <name evidence="4" type="ORF">SAMN05421684_6773</name>
</gene>
<accession>A0A1H3U8N6</accession>
<evidence type="ECO:0000313" key="5">
    <source>
        <dbReference type="Proteomes" id="UP000199632"/>
    </source>
</evidence>
<dbReference type="EMBL" id="FNQB01000004">
    <property type="protein sequence ID" value="SDZ58802.1"/>
    <property type="molecule type" value="Genomic_DNA"/>
</dbReference>
<evidence type="ECO:0000259" key="2">
    <source>
        <dbReference type="SMART" id="SM00897"/>
    </source>
</evidence>
<dbReference type="OrthoDB" id="5151042at2"/>
<evidence type="ECO:0000313" key="4">
    <source>
        <dbReference type="EMBL" id="SDZ58802.1"/>
    </source>
</evidence>
<dbReference type="RefSeq" id="WP_090801110.1">
    <property type="nucleotide sequence ID" value="NZ_BOND01000006.1"/>
</dbReference>
<feature type="domain" description="FIST C-domain" evidence="3">
    <location>
        <begin position="230"/>
        <end position="374"/>
    </location>
</feature>
<dbReference type="SMART" id="SM01204">
    <property type="entry name" value="FIST_C"/>
    <property type="match status" value="1"/>
</dbReference>
<dbReference type="InterPro" id="IPR019494">
    <property type="entry name" value="FIST_C"/>
</dbReference>
<keyword evidence="5" id="KW-1185">Reference proteome</keyword>
<evidence type="ECO:0000259" key="3">
    <source>
        <dbReference type="SMART" id="SM01204"/>
    </source>
</evidence>
<feature type="domain" description="FIST" evidence="2">
    <location>
        <begin position="37"/>
        <end position="229"/>
    </location>
</feature>
<feature type="region of interest" description="Disordered" evidence="1">
    <location>
        <begin position="1"/>
        <end position="27"/>
    </location>
</feature>
<sequence>MGEEVHNRRWLGVGRSTQADSGAAATEAVREARAGPDPKLLIVFAAITHDTAAVLAGVARAAPGVPVIGCTTHGEIGVGGPADGTVTVAAIGGVGLEVATCAVEHVSGRQAEAGYEAASCMRDVSQPHRVLMLLTDGLVRDQESIVRGSYRALGAGTPLFGGAAADGWRMNGVYLFKDGHVLTDAVIGAAIASEAPLAVGVGHGYRTVGQPMIVTRAADGRVLTLDDRPALDVYLERLDAPPEAYTDPSAFTDFALPRPLGVQRRSGVEARNLSTEVDLEGRSIGGGGAIDPGGLTWVMTGDEQSILESVDTVCRDTLDRLGGNDPIGMLTFSCAASRAVLGDDGIRREGERLQRWAGTMPFAGFYTYGEIARNHGIDGFHNQTLAVLALS</sequence>
<reference evidence="5" key="1">
    <citation type="submission" date="2016-10" db="EMBL/GenBank/DDBJ databases">
        <authorList>
            <person name="Varghese N."/>
            <person name="Submissions S."/>
        </authorList>
    </citation>
    <scope>NUCLEOTIDE SEQUENCE [LARGE SCALE GENOMIC DNA]</scope>
    <source>
        <strain evidence="5">DSM 44718</strain>
    </source>
</reference>
<evidence type="ECO:0000256" key="1">
    <source>
        <dbReference type="SAM" id="MobiDB-lite"/>
    </source>
</evidence>
<dbReference type="PANTHER" id="PTHR40252:SF2">
    <property type="entry name" value="BLR0328 PROTEIN"/>
    <property type="match status" value="1"/>
</dbReference>
<dbReference type="SMART" id="SM00897">
    <property type="entry name" value="FIST"/>
    <property type="match status" value="1"/>
</dbReference>
<dbReference type="Pfam" id="PF10442">
    <property type="entry name" value="FIST_C"/>
    <property type="match status" value="1"/>
</dbReference>
<name>A0A1H3U8N6_9ACTN</name>
<dbReference type="AlphaFoldDB" id="A0A1H3U8N6"/>
<dbReference type="Proteomes" id="UP000199632">
    <property type="component" value="Unassembled WGS sequence"/>
</dbReference>
<organism evidence="4 5">
    <name type="scientific">Asanoa ishikariensis</name>
    <dbReference type="NCBI Taxonomy" id="137265"/>
    <lineage>
        <taxon>Bacteria</taxon>
        <taxon>Bacillati</taxon>
        <taxon>Actinomycetota</taxon>
        <taxon>Actinomycetes</taxon>
        <taxon>Micromonosporales</taxon>
        <taxon>Micromonosporaceae</taxon>
        <taxon>Asanoa</taxon>
    </lineage>
</organism>
<dbReference type="InterPro" id="IPR013702">
    <property type="entry name" value="FIST_domain_N"/>
</dbReference>